<evidence type="ECO:0000256" key="2">
    <source>
        <dbReference type="ARBA" id="ARBA00005616"/>
    </source>
</evidence>
<dbReference type="InterPro" id="IPR015943">
    <property type="entry name" value="WD40/YVTN_repeat-like_dom_sf"/>
</dbReference>
<gene>
    <name evidence="7" type="ORF">CLCR_06015</name>
</gene>
<dbReference type="InterPro" id="IPR037867">
    <property type="entry name" value="Swd2/WDR82"/>
</dbReference>
<dbReference type="Proteomes" id="UP000094526">
    <property type="component" value="Unassembled WGS sequence"/>
</dbReference>
<proteinExistence type="inferred from homology"/>
<evidence type="ECO:0000256" key="5">
    <source>
        <dbReference type="ARBA" id="ARBA00023242"/>
    </source>
</evidence>
<dbReference type="PROSITE" id="PS50294">
    <property type="entry name" value="WD_REPEATS_REGION"/>
    <property type="match status" value="2"/>
</dbReference>
<feature type="repeat" description="WD" evidence="6">
    <location>
        <begin position="123"/>
        <end position="164"/>
    </location>
</feature>
<comment type="similarity">
    <text evidence="2">Belongs to the WD repeat SWD2 family.</text>
</comment>
<evidence type="ECO:0000256" key="6">
    <source>
        <dbReference type="PROSITE-ProRule" id="PRU00221"/>
    </source>
</evidence>
<keyword evidence="3 6" id="KW-0853">WD repeat</keyword>
<dbReference type="VEuPathDB" id="FungiDB:CLCR_06015"/>
<organism evidence="7 8">
    <name type="scientific">Cladophialophora carrionii</name>
    <dbReference type="NCBI Taxonomy" id="86049"/>
    <lineage>
        <taxon>Eukaryota</taxon>
        <taxon>Fungi</taxon>
        <taxon>Dikarya</taxon>
        <taxon>Ascomycota</taxon>
        <taxon>Pezizomycotina</taxon>
        <taxon>Eurotiomycetes</taxon>
        <taxon>Chaetothyriomycetidae</taxon>
        <taxon>Chaetothyriales</taxon>
        <taxon>Herpotrichiellaceae</taxon>
        <taxon>Cladophialophora</taxon>
    </lineage>
</organism>
<evidence type="ECO:0000313" key="7">
    <source>
        <dbReference type="EMBL" id="OCT45014.1"/>
    </source>
</evidence>
<accession>A0A1C1C900</accession>
<feature type="repeat" description="WD" evidence="6">
    <location>
        <begin position="37"/>
        <end position="78"/>
    </location>
</feature>
<sequence>MAVPAQQKVHDVVRHYRPARIPTRADFYEQFPCSTRSDGHESRVTSLDFDDMGEFLVAASDDETMHVYDIKEGKRTKTIPSKKYGIHLARFTHHSRNVLFASTKQENSLRLLELHNESFVRYFTAHTGQVTCIALSPASDQFLSCGNDDMVCLWDLNSRSPQGKLKLVTPYLAAYDPSAQIMAIASQSTSSILLYDVRNFDKAPFATFDMLDAEDRYTPTTKGRAWTKLEFSNDGKHMLLGTDYHGHFVLDAFDGTVKSFLVGKTAGSGRAAPVSTSGKPLGQGDVCFTQDGRYVVGGTGESDLLVWDTQSTADIRLEPAARLNSRGIKTPVVQCNPRYNQLVTADTKVCMWLPGDQIKHADL</sequence>
<dbReference type="Gene3D" id="2.130.10.10">
    <property type="entry name" value="YVTN repeat-like/Quinoprotein amine dehydrogenase"/>
    <property type="match status" value="1"/>
</dbReference>
<dbReference type="VEuPathDB" id="FungiDB:G647_07687"/>
<comment type="subcellular location">
    <subcellularLocation>
        <location evidence="1">Nucleus</location>
    </subcellularLocation>
</comment>
<dbReference type="PANTHER" id="PTHR19861:SF0">
    <property type="entry name" value="WD REPEAT-CONTAINING PROTEIN 82"/>
    <property type="match status" value="1"/>
</dbReference>
<dbReference type="Pfam" id="PF00400">
    <property type="entry name" value="WD40"/>
    <property type="match status" value="2"/>
</dbReference>
<dbReference type="PANTHER" id="PTHR19861">
    <property type="entry name" value="WD40 REPEAT PROTEIN SWD2"/>
    <property type="match status" value="1"/>
</dbReference>
<dbReference type="GO" id="GO:0016070">
    <property type="term" value="P:RNA metabolic process"/>
    <property type="evidence" value="ECO:0007669"/>
    <property type="project" value="UniProtKB-ARBA"/>
</dbReference>
<evidence type="ECO:0000256" key="4">
    <source>
        <dbReference type="ARBA" id="ARBA00022737"/>
    </source>
</evidence>
<dbReference type="OrthoDB" id="27537at2759"/>
<name>A0A1C1C900_9EURO</name>
<dbReference type="EMBL" id="LGRB01000020">
    <property type="protein sequence ID" value="OCT45014.1"/>
    <property type="molecule type" value="Genomic_DNA"/>
</dbReference>
<dbReference type="AlphaFoldDB" id="A0A1C1C900"/>
<dbReference type="InterPro" id="IPR001680">
    <property type="entry name" value="WD40_rpt"/>
</dbReference>
<reference evidence="8" key="1">
    <citation type="submission" date="2015-07" db="EMBL/GenBank/DDBJ databases">
        <authorList>
            <person name="Teixeira M.M."/>
            <person name="Souza R.C."/>
            <person name="Almeida L.G."/>
            <person name="Vicente V.A."/>
            <person name="de Hoog S."/>
            <person name="Bocca A.L."/>
            <person name="de Almeida S.R."/>
            <person name="Vasconcelos A.T."/>
            <person name="Felipe M.S."/>
        </authorList>
    </citation>
    <scope>NUCLEOTIDE SEQUENCE [LARGE SCALE GENOMIC DNA]</scope>
    <source>
        <strain evidence="8">KSF</strain>
    </source>
</reference>
<keyword evidence="4" id="KW-0677">Repeat</keyword>
<protein>
    <submittedName>
        <fullName evidence="7">Putative WD repeat-containing protein</fullName>
    </submittedName>
</protein>
<dbReference type="PROSITE" id="PS50082">
    <property type="entry name" value="WD_REPEATS_2"/>
    <property type="match status" value="2"/>
</dbReference>
<evidence type="ECO:0000256" key="3">
    <source>
        <dbReference type="ARBA" id="ARBA00022574"/>
    </source>
</evidence>
<dbReference type="GO" id="GO:0003682">
    <property type="term" value="F:chromatin binding"/>
    <property type="evidence" value="ECO:0007669"/>
    <property type="project" value="TreeGrafter"/>
</dbReference>
<dbReference type="SUPFAM" id="SSF50978">
    <property type="entry name" value="WD40 repeat-like"/>
    <property type="match status" value="1"/>
</dbReference>
<evidence type="ECO:0000313" key="8">
    <source>
        <dbReference type="Proteomes" id="UP000094526"/>
    </source>
</evidence>
<dbReference type="GO" id="GO:0048188">
    <property type="term" value="C:Set1C/COMPASS complex"/>
    <property type="evidence" value="ECO:0007669"/>
    <property type="project" value="TreeGrafter"/>
</dbReference>
<dbReference type="eggNOG" id="KOG1446">
    <property type="taxonomic scope" value="Eukaryota"/>
</dbReference>
<keyword evidence="5" id="KW-0539">Nucleus</keyword>
<keyword evidence="8" id="KW-1185">Reference proteome</keyword>
<evidence type="ECO:0000256" key="1">
    <source>
        <dbReference type="ARBA" id="ARBA00004123"/>
    </source>
</evidence>
<dbReference type="InterPro" id="IPR036322">
    <property type="entry name" value="WD40_repeat_dom_sf"/>
</dbReference>
<comment type="caution">
    <text evidence="7">The sequence shown here is derived from an EMBL/GenBank/DDBJ whole genome shotgun (WGS) entry which is preliminary data.</text>
</comment>
<dbReference type="STRING" id="86049.A0A1C1C900"/>
<dbReference type="SMART" id="SM00320">
    <property type="entry name" value="WD40"/>
    <property type="match status" value="3"/>
</dbReference>